<dbReference type="EMBL" id="NHYD01002737">
    <property type="protein sequence ID" value="PPQ85231.1"/>
    <property type="molecule type" value="Genomic_DNA"/>
</dbReference>
<gene>
    <name evidence="3" type="ORF">CVT25_010004</name>
</gene>
<dbReference type="STRING" id="93625.A0A409X3A8"/>
<name>A0A409X3A8_PSICY</name>
<keyword evidence="4" id="KW-1185">Reference proteome</keyword>
<feature type="transmembrane region" description="Helical" evidence="1">
    <location>
        <begin position="218"/>
        <end position="235"/>
    </location>
</feature>
<dbReference type="PANTHER" id="PTHR35043:SF7">
    <property type="entry name" value="TRANSCRIPTION FACTOR DOMAIN-CONTAINING PROTEIN"/>
    <property type="match status" value="1"/>
</dbReference>
<keyword evidence="1" id="KW-1133">Transmembrane helix</keyword>
<dbReference type="AlphaFoldDB" id="A0A409X3A8"/>
<proteinExistence type="predicted"/>
<accession>A0A409X3A8</accession>
<dbReference type="PANTHER" id="PTHR35043">
    <property type="entry name" value="TRANSCRIPTION FACTOR DOMAIN-CONTAINING PROTEIN"/>
    <property type="match status" value="1"/>
</dbReference>
<feature type="transmembrane region" description="Helical" evidence="1">
    <location>
        <begin position="454"/>
        <end position="482"/>
    </location>
</feature>
<organism evidence="3 4">
    <name type="scientific">Psilocybe cyanescens</name>
    <dbReference type="NCBI Taxonomy" id="93625"/>
    <lineage>
        <taxon>Eukaryota</taxon>
        <taxon>Fungi</taxon>
        <taxon>Dikarya</taxon>
        <taxon>Basidiomycota</taxon>
        <taxon>Agaricomycotina</taxon>
        <taxon>Agaricomycetes</taxon>
        <taxon>Agaricomycetidae</taxon>
        <taxon>Agaricales</taxon>
        <taxon>Agaricineae</taxon>
        <taxon>Strophariaceae</taxon>
        <taxon>Psilocybe</taxon>
    </lineage>
</organism>
<keyword evidence="1" id="KW-0472">Membrane</keyword>
<evidence type="ECO:0000256" key="1">
    <source>
        <dbReference type="SAM" id="Phobius"/>
    </source>
</evidence>
<reference evidence="3 4" key="1">
    <citation type="journal article" date="2018" name="Evol. Lett.">
        <title>Horizontal gene cluster transfer increased hallucinogenic mushroom diversity.</title>
        <authorList>
            <person name="Reynolds H.T."/>
            <person name="Vijayakumar V."/>
            <person name="Gluck-Thaler E."/>
            <person name="Korotkin H.B."/>
            <person name="Matheny P.B."/>
            <person name="Slot J.C."/>
        </authorList>
    </citation>
    <scope>NUCLEOTIDE SEQUENCE [LARGE SCALE GENOMIC DNA]</scope>
    <source>
        <strain evidence="3 4">2631</strain>
    </source>
</reference>
<keyword evidence="2" id="KW-0732">Signal</keyword>
<dbReference type="OrthoDB" id="9451547at2759"/>
<evidence type="ECO:0000313" key="3">
    <source>
        <dbReference type="EMBL" id="PPQ85231.1"/>
    </source>
</evidence>
<evidence type="ECO:0000256" key="2">
    <source>
        <dbReference type="SAM" id="SignalP"/>
    </source>
</evidence>
<sequence length="502" mass="57631">MTILVLLVLLLYRSSVTSVSATSPVDLTFARADAASPVTLTPTPHTSPDLRSIWNITSSCLTTIFACSWVSVHPDIPPMGQNWRRNALRRLEYMVWTILTPEMVILWAARQWFGARDIANTDYGSDIKWTRTHGHFLQMGGFMLYNGKEPRGVVCHARFKYLLETNRIAFPEVTEDEILDRSKSDGLGKTLAAGQTAWFILQCIVRKSQGLGITELELATLAFAALNIFMYIFWWDKPFDVRIPIPVQLLETQPQRVFLPYYLIGYEPASSTLTLPLDATISHNIEIVSFQTPEKSTPASSTNIAIQSVWRLLQVISRRLHSLKENASQIQEFEEYYEHLHDDIPLAGEFERPMYIDYTKLMKLPPYYARMTNMKDERLINLFIAVIAMVFGGIHCGGWFFHFPSTAELWIWRSCSLLIAGIPICYIAVEALWKTKEYTGYGLRYNITQHLYNSLNFFFSYVCVPLYILARVVLVVEVFIAMRDMSPDVYVDINWITFLPHV</sequence>
<comment type="caution">
    <text evidence="3">The sequence shown here is derived from an EMBL/GenBank/DDBJ whole genome shotgun (WGS) entry which is preliminary data.</text>
</comment>
<feature type="transmembrane region" description="Helical" evidence="1">
    <location>
        <begin position="379"/>
        <end position="403"/>
    </location>
</feature>
<evidence type="ECO:0000313" key="4">
    <source>
        <dbReference type="Proteomes" id="UP000283269"/>
    </source>
</evidence>
<keyword evidence="1" id="KW-0812">Transmembrane</keyword>
<dbReference type="Proteomes" id="UP000283269">
    <property type="component" value="Unassembled WGS sequence"/>
</dbReference>
<feature type="chain" id="PRO_5019335203" evidence="2">
    <location>
        <begin position="22"/>
        <end position="502"/>
    </location>
</feature>
<protein>
    <submittedName>
        <fullName evidence="3">Uncharacterized protein</fullName>
    </submittedName>
</protein>
<dbReference type="InParanoid" id="A0A409X3A8"/>
<feature type="signal peptide" evidence="2">
    <location>
        <begin position="1"/>
        <end position="21"/>
    </location>
</feature>
<feature type="transmembrane region" description="Helical" evidence="1">
    <location>
        <begin position="409"/>
        <end position="433"/>
    </location>
</feature>